<dbReference type="STRING" id="1802115.A2756_01945"/>
<dbReference type="EMBL" id="MHNL01000005">
    <property type="protein sequence ID" value="OGZ45649.1"/>
    <property type="molecule type" value="Genomic_DNA"/>
</dbReference>
<keyword evidence="1" id="KW-0472">Membrane</keyword>
<evidence type="ECO:0000313" key="3">
    <source>
        <dbReference type="Proteomes" id="UP000177785"/>
    </source>
</evidence>
<evidence type="ECO:0008006" key="4">
    <source>
        <dbReference type="Google" id="ProtNLM"/>
    </source>
</evidence>
<dbReference type="Proteomes" id="UP000177785">
    <property type="component" value="Unassembled WGS sequence"/>
</dbReference>
<sequence length="173" mass="19372">METISVLFSGSFWGTLFAVYKTIAFFVSLGAIFGIIYVVVKSIELQRGILAAQALETMIREDAPSESLPQHIAEADWSRIKTRLEQSGDYVRMVIEADALCDYVLKAQGYPGETMGERMKALQAGDVPSIDDFWRVHKTRNDIAHETSYTLGALEGERIMETYQRILTELGAL</sequence>
<evidence type="ECO:0000313" key="2">
    <source>
        <dbReference type="EMBL" id="OGZ45649.1"/>
    </source>
</evidence>
<protein>
    <recommendedName>
        <fullName evidence="4">DUF4145 domain-containing protein</fullName>
    </recommendedName>
</protein>
<evidence type="ECO:0000256" key="1">
    <source>
        <dbReference type="SAM" id="Phobius"/>
    </source>
</evidence>
<comment type="caution">
    <text evidence="2">The sequence shown here is derived from an EMBL/GenBank/DDBJ whole genome shotgun (WGS) entry which is preliminary data.</text>
</comment>
<gene>
    <name evidence="2" type="ORF">A2756_01945</name>
</gene>
<accession>A0A1G2G5X7</accession>
<keyword evidence="1" id="KW-1133">Transmembrane helix</keyword>
<proteinExistence type="predicted"/>
<feature type="transmembrane region" description="Helical" evidence="1">
    <location>
        <begin position="12"/>
        <end position="40"/>
    </location>
</feature>
<keyword evidence="1" id="KW-0812">Transmembrane</keyword>
<organism evidence="2 3">
    <name type="scientific">Candidatus Ryanbacteria bacterium RIFCSPHIGHO2_01_FULL_48_27</name>
    <dbReference type="NCBI Taxonomy" id="1802115"/>
    <lineage>
        <taxon>Bacteria</taxon>
        <taxon>Candidatus Ryaniibacteriota</taxon>
    </lineage>
</organism>
<dbReference type="AlphaFoldDB" id="A0A1G2G5X7"/>
<reference evidence="2 3" key="1">
    <citation type="journal article" date="2016" name="Nat. Commun.">
        <title>Thousands of microbial genomes shed light on interconnected biogeochemical processes in an aquifer system.</title>
        <authorList>
            <person name="Anantharaman K."/>
            <person name="Brown C.T."/>
            <person name="Hug L.A."/>
            <person name="Sharon I."/>
            <person name="Castelle C.J."/>
            <person name="Probst A.J."/>
            <person name="Thomas B.C."/>
            <person name="Singh A."/>
            <person name="Wilkins M.J."/>
            <person name="Karaoz U."/>
            <person name="Brodie E.L."/>
            <person name="Williams K.H."/>
            <person name="Hubbard S.S."/>
            <person name="Banfield J.F."/>
        </authorList>
    </citation>
    <scope>NUCLEOTIDE SEQUENCE [LARGE SCALE GENOMIC DNA]</scope>
</reference>
<name>A0A1G2G5X7_9BACT</name>